<dbReference type="PANTHER" id="PTHR43491">
    <property type="entry name" value="UDP-N-ACETYL-D-MANNOSAMINE DEHYDROGENASE"/>
    <property type="match status" value="1"/>
</dbReference>
<evidence type="ECO:0000256" key="4">
    <source>
        <dbReference type="SAM" id="Phobius"/>
    </source>
</evidence>
<dbReference type="InterPro" id="IPR014027">
    <property type="entry name" value="UDP-Glc/GDP-Man_DH_C"/>
</dbReference>
<dbReference type="InterPro" id="IPR001732">
    <property type="entry name" value="UDP-Glc/GDP-Man_DH_N"/>
</dbReference>
<dbReference type="Pfam" id="PF03721">
    <property type="entry name" value="UDPG_MGDP_dh_N"/>
    <property type="match status" value="1"/>
</dbReference>
<gene>
    <name evidence="6" type="ORF">AVDCRST_MAG77-165</name>
</gene>
<evidence type="ECO:0000259" key="5">
    <source>
        <dbReference type="SMART" id="SM00984"/>
    </source>
</evidence>
<dbReference type="PIRSF" id="PIRSF000124">
    <property type="entry name" value="UDPglc_GDPman_dh"/>
    <property type="match status" value="1"/>
</dbReference>
<dbReference type="InterPro" id="IPR008927">
    <property type="entry name" value="6-PGluconate_DH-like_C_sf"/>
</dbReference>
<dbReference type="GO" id="GO:0000271">
    <property type="term" value="P:polysaccharide biosynthetic process"/>
    <property type="evidence" value="ECO:0007669"/>
    <property type="project" value="InterPro"/>
</dbReference>
<evidence type="ECO:0000256" key="3">
    <source>
        <dbReference type="PIRNR" id="PIRNR000124"/>
    </source>
</evidence>
<dbReference type="SUPFAM" id="SSF52413">
    <property type="entry name" value="UDP-glucose/GDP-mannose dehydrogenase C-terminal domain"/>
    <property type="match status" value="1"/>
</dbReference>
<dbReference type="InterPro" id="IPR014026">
    <property type="entry name" value="UDP-Glc/GDP-Man_DH_dimer"/>
</dbReference>
<accession>A0A6J4H715</accession>
<dbReference type="InterPro" id="IPR036291">
    <property type="entry name" value="NAD(P)-bd_dom_sf"/>
</dbReference>
<reference evidence="6" key="1">
    <citation type="submission" date="2020-02" db="EMBL/GenBank/DDBJ databases">
        <authorList>
            <person name="Meier V. D."/>
        </authorList>
    </citation>
    <scope>NUCLEOTIDE SEQUENCE</scope>
    <source>
        <strain evidence="6">AVDCRST_MAG77</strain>
    </source>
</reference>
<evidence type="ECO:0000256" key="1">
    <source>
        <dbReference type="ARBA" id="ARBA00023002"/>
    </source>
</evidence>
<dbReference type="SMART" id="SM00984">
    <property type="entry name" value="UDPG_MGDP_dh_C"/>
    <property type="match status" value="1"/>
</dbReference>
<dbReference type="Pfam" id="PF03720">
    <property type="entry name" value="UDPG_MGDP_dh_C"/>
    <property type="match status" value="1"/>
</dbReference>
<evidence type="ECO:0000313" key="6">
    <source>
        <dbReference type="EMBL" id="CAA9215154.1"/>
    </source>
</evidence>
<evidence type="ECO:0000256" key="2">
    <source>
        <dbReference type="ARBA" id="ARBA00023027"/>
    </source>
</evidence>
<dbReference type="InterPro" id="IPR036220">
    <property type="entry name" value="UDP-Glc/GDP-Man_DH_C_sf"/>
</dbReference>
<name>A0A6J4H715_9CHLR</name>
<keyword evidence="2" id="KW-0520">NAD</keyword>
<dbReference type="InterPro" id="IPR028359">
    <property type="entry name" value="UDP_ManNAc/GlcNAc_DH"/>
</dbReference>
<dbReference type="EMBL" id="CADCTC010000012">
    <property type="protein sequence ID" value="CAA9215154.1"/>
    <property type="molecule type" value="Genomic_DNA"/>
</dbReference>
<organism evidence="6">
    <name type="scientific">uncultured Chloroflexota bacterium</name>
    <dbReference type="NCBI Taxonomy" id="166587"/>
    <lineage>
        <taxon>Bacteria</taxon>
        <taxon>Bacillati</taxon>
        <taxon>Chloroflexota</taxon>
        <taxon>environmental samples</taxon>
    </lineage>
</organism>
<dbReference type="SUPFAM" id="SSF51735">
    <property type="entry name" value="NAD(P)-binding Rossmann-fold domains"/>
    <property type="match status" value="1"/>
</dbReference>
<dbReference type="GO" id="GO:0051287">
    <property type="term" value="F:NAD binding"/>
    <property type="evidence" value="ECO:0007669"/>
    <property type="project" value="InterPro"/>
</dbReference>
<dbReference type="Pfam" id="PF00984">
    <property type="entry name" value="UDPG_MGDP_dh"/>
    <property type="match status" value="1"/>
</dbReference>
<keyword evidence="4" id="KW-0812">Transmembrane</keyword>
<dbReference type="PIRSF" id="PIRSF500136">
    <property type="entry name" value="UDP_ManNAc_DH"/>
    <property type="match status" value="1"/>
</dbReference>
<keyword evidence="4" id="KW-0472">Membrane</keyword>
<dbReference type="Gene3D" id="3.40.50.720">
    <property type="entry name" value="NAD(P)-binding Rossmann-like Domain"/>
    <property type="match status" value="2"/>
</dbReference>
<dbReference type="NCBIfam" id="TIGR03026">
    <property type="entry name" value="NDP-sugDHase"/>
    <property type="match status" value="1"/>
</dbReference>
<dbReference type="GO" id="GO:0047004">
    <property type="term" value="F:UDP-N-acetylglucosamine 6-dehydrogenase activity"/>
    <property type="evidence" value="ECO:0007669"/>
    <property type="project" value="UniProtKB-EC"/>
</dbReference>
<feature type="domain" description="UDP-glucose/GDP-mannose dehydrogenase C-terminal" evidence="5">
    <location>
        <begin position="330"/>
        <end position="441"/>
    </location>
</feature>
<protein>
    <submittedName>
        <fullName evidence="6">UDP-N-acetyl-D-glucosamine 6-dehydrogenase</fullName>
        <ecNumber evidence="6">1.1.1.136</ecNumber>
    </submittedName>
</protein>
<dbReference type="InterPro" id="IPR017476">
    <property type="entry name" value="UDP-Glc/GDP-Man"/>
</dbReference>
<keyword evidence="1 6" id="KW-0560">Oxidoreductase</keyword>
<dbReference type="SUPFAM" id="SSF48179">
    <property type="entry name" value="6-phosphogluconate dehydrogenase C-terminal domain-like"/>
    <property type="match status" value="1"/>
</dbReference>
<keyword evidence="4" id="KW-1133">Transmembrane helix</keyword>
<feature type="transmembrane region" description="Helical" evidence="4">
    <location>
        <begin position="12"/>
        <end position="31"/>
    </location>
</feature>
<dbReference type="PANTHER" id="PTHR43491:SF1">
    <property type="entry name" value="UDP-N-ACETYL-D-MANNOSAMINE DEHYDROGENASE"/>
    <property type="match status" value="1"/>
</dbReference>
<proteinExistence type="inferred from homology"/>
<dbReference type="GO" id="GO:0016628">
    <property type="term" value="F:oxidoreductase activity, acting on the CH-CH group of donors, NAD or NADP as acceptor"/>
    <property type="evidence" value="ECO:0007669"/>
    <property type="project" value="InterPro"/>
</dbReference>
<sequence>MDLLKKLRDRTAVVSVIGLGYAGLPLAMAFADAGFSVLGVDVNPRRVDELNRGESPVEDVTEERLRGHLEAGRFRASGDYAALAEADTITISVPTPLGPGHLPDLSFIERAVDGLVPVLRQGQLVVLESTTYPGTTEELIQPRLEAGGRRAGHDFFLGFGPERIDPGGTTSGGLTFADVPKLVAGATPRCLECVAALYETIVRRVVPVSSLKTAEMAKLVENAFRMVNVGFANEVALWCHELGLDAWEVIDAAATKPFGFMAHYPGPGLGGHCIPVDPYYLVWKLKTLDVPARFIELAGEVNRTMPAFVVSKVQTALERRGRPLRGSRVLVLGVAYKRDVADTRESPSLDVLSLLIEHGAEVSYHDPHVPEVTVKLSERALVQAGGAADKEPVQRLERVELYPLAEQADCLVICTDHTAYDWETLASRARLIVDTRNALRSVAAPRAEVVKL</sequence>
<dbReference type="EC" id="1.1.1.136" evidence="6"/>
<dbReference type="AlphaFoldDB" id="A0A6J4H715"/>
<comment type="similarity">
    <text evidence="3">Belongs to the UDP-glucose/GDP-mannose dehydrogenase family.</text>
</comment>